<dbReference type="AlphaFoldDB" id="Q2FTP0"/>
<feature type="domain" description="Aspartate/glutamate/uridylate kinase" evidence="13">
    <location>
        <begin position="4"/>
        <end position="231"/>
    </location>
</feature>
<evidence type="ECO:0000256" key="12">
    <source>
        <dbReference type="PIRSR" id="PIRSR016496-2"/>
    </source>
</evidence>
<dbReference type="InterPro" id="IPR001048">
    <property type="entry name" value="Asp/Glu/Uridylate_kinase"/>
</dbReference>
<keyword evidence="7 10" id="KW-0067">ATP-binding</keyword>
<dbReference type="PANTHER" id="PTHR43654:SF1">
    <property type="entry name" value="ISOPENTENYL PHOSPHATE KINASE"/>
    <property type="match status" value="1"/>
</dbReference>
<feature type="binding site" evidence="11">
    <location>
        <position position="51"/>
    </location>
    <ligand>
        <name>substrate</name>
    </ligand>
</feature>
<sequence length="256" mass="27297">MPDRIILKLGGSVITDKERGDAGVIRESVLQEVARALKEYADIPLLLIHGAGSCGHPQARQYHIQSGVSRENREGIYATHQAVSALNELVVRTLRAEGIEAVSVHPLEGMVASGGELSGYCLTHLHLMIDLGIVPVLHGDVVMDTEKGACIVSGDQLVRVLAQKLGMKRIGLATDVPGLLDADGSVVRELRRTMAHTIRIEGSGSVDVTGGMQGKISELLRLADIGIESDIFHISRLQDFLSGADHGGTRILPEGA</sequence>
<evidence type="ECO:0000256" key="2">
    <source>
        <dbReference type="ARBA" id="ARBA00012908"/>
    </source>
</evidence>
<protein>
    <recommendedName>
        <fullName evidence="3 10">Isopentenyl phosphate kinase</fullName>
        <shortName evidence="10">IPK</shortName>
        <ecNumber evidence="2 10">2.7.4.26</ecNumber>
    </recommendedName>
</protein>
<evidence type="ECO:0000256" key="8">
    <source>
        <dbReference type="ARBA" id="ARBA00023229"/>
    </source>
</evidence>
<dbReference type="EnsemblBacteria" id="ABD42581">
    <property type="protein sequence ID" value="ABD42581"/>
    <property type="gene ID" value="Mhun_2889"/>
</dbReference>
<dbReference type="InParanoid" id="Q2FTP0"/>
<gene>
    <name evidence="14" type="ordered locus">Mhun_2889</name>
</gene>
<reference evidence="15" key="1">
    <citation type="journal article" date="2016" name="Stand. Genomic Sci.">
        <title>Complete genome sequence of Methanospirillum hungatei type strain JF1.</title>
        <authorList>
            <person name="Gunsalus R.P."/>
            <person name="Cook L.E."/>
            <person name="Crable B."/>
            <person name="Rohlin L."/>
            <person name="McDonald E."/>
            <person name="Mouttaki H."/>
            <person name="Sieber J.R."/>
            <person name="Poweleit N."/>
            <person name="Zhou H."/>
            <person name="Lapidus A.L."/>
            <person name="Daligault H.E."/>
            <person name="Land M."/>
            <person name="Gilna P."/>
            <person name="Ivanova N."/>
            <person name="Kyrpides N."/>
            <person name="Culley D.E."/>
            <person name="McInerney M.J."/>
        </authorList>
    </citation>
    <scope>NUCLEOTIDE SEQUENCE [LARGE SCALE GENOMIC DNA]</scope>
    <source>
        <strain evidence="15">ATCC 27890 / DSM 864 / NBRC 100397 / JF-1</strain>
    </source>
</reference>
<dbReference type="NCBIfam" id="NF040647">
    <property type="entry name" value="IPPK_Arch"/>
    <property type="match status" value="1"/>
</dbReference>
<dbReference type="PANTHER" id="PTHR43654">
    <property type="entry name" value="GLUTAMATE 5-KINASE"/>
    <property type="match status" value="1"/>
</dbReference>
<dbReference type="GeneID" id="3924184"/>
<dbReference type="InterPro" id="IPR024192">
    <property type="entry name" value="Fosfomycin_R_FomA-type"/>
</dbReference>
<comment type="function">
    <text evidence="10">Catalyzes the formation of isopentenyl diphosphate (IPP), the building block of all isoprenoids.</text>
</comment>
<dbReference type="GO" id="GO:0005829">
    <property type="term" value="C:cytosol"/>
    <property type="evidence" value="ECO:0007669"/>
    <property type="project" value="TreeGrafter"/>
</dbReference>
<accession>Q2FTP0</accession>
<keyword evidence="5 10" id="KW-0547">Nucleotide-binding</keyword>
<feature type="binding site" evidence="11">
    <location>
        <position position="154"/>
    </location>
    <ligand>
        <name>substrate</name>
    </ligand>
</feature>
<dbReference type="EC" id="2.7.4.26" evidence="2 10"/>
<evidence type="ECO:0000259" key="13">
    <source>
        <dbReference type="Pfam" id="PF00696"/>
    </source>
</evidence>
<dbReference type="HOGENOM" id="CLU_070213_0_0_2"/>
<dbReference type="eggNOG" id="arCOG00860">
    <property type="taxonomic scope" value="Archaea"/>
</dbReference>
<dbReference type="Proteomes" id="UP000001941">
    <property type="component" value="Chromosome"/>
</dbReference>
<keyword evidence="4 10" id="KW-0808">Transferase</keyword>
<evidence type="ECO:0000256" key="6">
    <source>
        <dbReference type="ARBA" id="ARBA00022777"/>
    </source>
</evidence>
<evidence type="ECO:0000256" key="9">
    <source>
        <dbReference type="ARBA" id="ARBA00049063"/>
    </source>
</evidence>
<dbReference type="PIRSF" id="PIRSF016496">
    <property type="entry name" value="Kin_FomA"/>
    <property type="match status" value="1"/>
</dbReference>
<name>Q2FTP0_METHJ</name>
<comment type="similarity">
    <text evidence="1 10">Belongs to the isopentenyl phosphate kinase family.</text>
</comment>
<evidence type="ECO:0000256" key="4">
    <source>
        <dbReference type="ARBA" id="ARBA00022679"/>
    </source>
</evidence>
<dbReference type="Gene3D" id="3.40.1160.10">
    <property type="entry name" value="Acetylglutamate kinase-like"/>
    <property type="match status" value="1"/>
</dbReference>
<feature type="binding site" evidence="11">
    <location>
        <position position="175"/>
    </location>
    <ligand>
        <name>ATP</name>
        <dbReference type="ChEBI" id="CHEBI:30616"/>
    </ligand>
</feature>
<evidence type="ECO:0000256" key="11">
    <source>
        <dbReference type="PIRSR" id="PIRSR016496-1"/>
    </source>
</evidence>
<dbReference type="GO" id="GO:0016301">
    <property type="term" value="F:kinase activity"/>
    <property type="evidence" value="ECO:0007669"/>
    <property type="project" value="UniProtKB-KW"/>
</dbReference>
<dbReference type="FunCoup" id="Q2FTP0">
    <property type="interactions" value="35"/>
</dbReference>
<dbReference type="STRING" id="323259.Mhun_2889"/>
<dbReference type="SUPFAM" id="SSF53633">
    <property type="entry name" value="Carbamate kinase-like"/>
    <property type="match status" value="1"/>
</dbReference>
<comment type="catalytic activity">
    <reaction evidence="9 10">
        <text>isopentenyl phosphate + ATP = isopentenyl diphosphate + ADP</text>
        <dbReference type="Rhea" id="RHEA:33963"/>
        <dbReference type="ChEBI" id="CHEBI:30616"/>
        <dbReference type="ChEBI" id="CHEBI:65078"/>
        <dbReference type="ChEBI" id="CHEBI:128769"/>
        <dbReference type="ChEBI" id="CHEBI:456216"/>
        <dbReference type="EC" id="2.7.4.26"/>
    </reaction>
</comment>
<feature type="site" description="Transition state stabilizer" evidence="12">
    <location>
        <position position="17"/>
    </location>
</feature>
<keyword evidence="15" id="KW-1185">Reference proteome</keyword>
<evidence type="ECO:0000313" key="14">
    <source>
        <dbReference type="EMBL" id="ABD42581.1"/>
    </source>
</evidence>
<dbReference type="InterPro" id="IPR036393">
    <property type="entry name" value="AceGlu_kinase-like_sf"/>
</dbReference>
<dbReference type="GO" id="GO:0005524">
    <property type="term" value="F:ATP binding"/>
    <property type="evidence" value="ECO:0007669"/>
    <property type="project" value="UniProtKB-KW"/>
</dbReference>
<dbReference type="EMBL" id="CP000254">
    <property type="protein sequence ID" value="ABD42581.1"/>
    <property type="molecule type" value="Genomic_DNA"/>
</dbReference>
<evidence type="ECO:0000256" key="7">
    <source>
        <dbReference type="ARBA" id="ARBA00022840"/>
    </source>
</evidence>
<evidence type="ECO:0000256" key="1">
    <source>
        <dbReference type="ARBA" id="ARBA00010540"/>
    </source>
</evidence>
<feature type="binding site" evidence="11">
    <location>
        <begin position="8"/>
        <end position="12"/>
    </location>
    <ligand>
        <name>ATP</name>
        <dbReference type="ChEBI" id="CHEBI:30616"/>
    </ligand>
</feature>
<dbReference type="GO" id="GO:0102043">
    <property type="term" value="F:isopentenyl phosphate kinase activity"/>
    <property type="evidence" value="ECO:0007669"/>
    <property type="project" value="UniProtKB-EC"/>
</dbReference>
<dbReference type="RefSeq" id="WP_011449834.1">
    <property type="nucleotide sequence ID" value="NC_007796.1"/>
</dbReference>
<evidence type="ECO:0000256" key="3">
    <source>
        <dbReference type="ARBA" id="ARBA00017267"/>
    </source>
</evidence>
<feature type="binding site" evidence="11">
    <location>
        <position position="56"/>
    </location>
    <ligand>
        <name>substrate</name>
    </ligand>
</feature>
<evidence type="ECO:0000256" key="5">
    <source>
        <dbReference type="ARBA" id="ARBA00022741"/>
    </source>
</evidence>
<comment type="subunit">
    <text evidence="10">Homodimer.</text>
</comment>
<evidence type="ECO:0000256" key="10">
    <source>
        <dbReference type="PIRNR" id="PIRNR016496"/>
    </source>
</evidence>
<proteinExistence type="inferred from homology"/>
<dbReference type="KEGG" id="mhu:Mhun_2889"/>
<evidence type="ECO:0000313" key="15">
    <source>
        <dbReference type="Proteomes" id="UP000001941"/>
    </source>
</evidence>
<keyword evidence="8" id="KW-0414">Isoprene biosynthesis</keyword>
<feature type="binding site" evidence="11">
    <location>
        <position position="211"/>
    </location>
    <ligand>
        <name>ATP</name>
        <dbReference type="ChEBI" id="CHEBI:30616"/>
    </ligand>
</feature>
<feature type="binding site" evidence="11">
    <location>
        <position position="52"/>
    </location>
    <ligand>
        <name>ATP</name>
        <dbReference type="ChEBI" id="CHEBI:30616"/>
    </ligand>
</feature>
<dbReference type="Pfam" id="PF00696">
    <property type="entry name" value="AA_kinase"/>
    <property type="match status" value="1"/>
</dbReference>
<dbReference type="GO" id="GO:0016114">
    <property type="term" value="P:terpenoid biosynthetic process"/>
    <property type="evidence" value="ECO:0007669"/>
    <property type="project" value="TreeGrafter"/>
</dbReference>
<dbReference type="OrthoDB" id="15328at2157"/>
<dbReference type="CDD" id="cd04241">
    <property type="entry name" value="AAK_FomA-like"/>
    <property type="match status" value="1"/>
</dbReference>
<keyword evidence="6 10" id="KW-0418">Kinase</keyword>
<feature type="binding site" evidence="11">
    <location>
        <position position="215"/>
    </location>
    <ligand>
        <name>ATP</name>
        <dbReference type="ChEBI" id="CHEBI:30616"/>
    </ligand>
</feature>
<organism evidence="14 15">
    <name type="scientific">Methanospirillum hungatei JF-1 (strain ATCC 27890 / DSM 864 / NBRC 100397 / JF-1)</name>
    <dbReference type="NCBI Taxonomy" id="323259"/>
    <lineage>
        <taxon>Archaea</taxon>
        <taxon>Methanobacteriati</taxon>
        <taxon>Methanobacteriota</taxon>
        <taxon>Stenosarchaea group</taxon>
        <taxon>Methanomicrobia</taxon>
        <taxon>Methanomicrobiales</taxon>
        <taxon>Methanospirillaceae</taxon>
        <taxon>Methanospirillum</taxon>
    </lineage>
</organism>